<gene>
    <name evidence="3" type="ORF">UFOPK3376_00854</name>
</gene>
<dbReference type="InterPro" id="IPR001296">
    <property type="entry name" value="Glyco_trans_1"/>
</dbReference>
<dbReference type="GO" id="GO:0016757">
    <property type="term" value="F:glycosyltransferase activity"/>
    <property type="evidence" value="ECO:0007669"/>
    <property type="project" value="InterPro"/>
</dbReference>
<protein>
    <submittedName>
        <fullName evidence="3">Unannotated protein</fullName>
    </submittedName>
</protein>
<accession>A0A6J7DPK8</accession>
<dbReference type="SUPFAM" id="SSF53756">
    <property type="entry name" value="UDP-Glycosyltransferase/glycogen phosphorylase"/>
    <property type="match status" value="1"/>
</dbReference>
<evidence type="ECO:0000259" key="1">
    <source>
        <dbReference type="Pfam" id="PF00534"/>
    </source>
</evidence>
<dbReference type="PANTHER" id="PTHR45947:SF3">
    <property type="entry name" value="SULFOQUINOVOSYL TRANSFERASE SQD2"/>
    <property type="match status" value="1"/>
</dbReference>
<evidence type="ECO:0000259" key="2">
    <source>
        <dbReference type="Pfam" id="PF13439"/>
    </source>
</evidence>
<dbReference type="EMBL" id="CAFBLP010000015">
    <property type="protein sequence ID" value="CAB4871448.1"/>
    <property type="molecule type" value="Genomic_DNA"/>
</dbReference>
<reference evidence="3" key="1">
    <citation type="submission" date="2020-05" db="EMBL/GenBank/DDBJ databases">
        <authorList>
            <person name="Chiriac C."/>
            <person name="Salcher M."/>
            <person name="Ghai R."/>
            <person name="Kavagutti S V."/>
        </authorList>
    </citation>
    <scope>NUCLEOTIDE SEQUENCE</scope>
</reference>
<sequence length="397" mass="43759">MSDPRQLGEYADEMKHMGVRRVHVLAWRDYDDPDAGGSELHAHEFMHRFADAGLDVLHRTSSAVGLAPTQTRSGYSVVRRGSRYSVFPRTVASELTHRMGGYDALVEIWNGVPWLSPLWCRKPRIMFLHHVHGPMWGQLLPGPLAAAGRIMETRLAPPLYRGTRTLTPSEATRAELLHLGFPPDHVTAVNNGVDPFFQPGGLPSKDPLVVAVGRLAPVKRFDRLIEAAVVARRRVPTMRLVIVGEGPEKLRLEEMVRTHDASSWITLAGHLKREDLRAMYQQAWVVSSASLAEGWGLTLTEAAACGVPAVATNISGHRCSVVDGRTGVLAELEQLGDVLADVLLDDARRRQLGGDALERARTLTWDASALGVIRGLHGEVLRSKQRKATRYPTARHA</sequence>
<dbReference type="Pfam" id="PF00534">
    <property type="entry name" value="Glycos_transf_1"/>
    <property type="match status" value="1"/>
</dbReference>
<dbReference type="Pfam" id="PF13439">
    <property type="entry name" value="Glyco_transf_4"/>
    <property type="match status" value="1"/>
</dbReference>
<name>A0A6J7DPK8_9ZZZZ</name>
<organism evidence="3">
    <name type="scientific">freshwater metagenome</name>
    <dbReference type="NCBI Taxonomy" id="449393"/>
    <lineage>
        <taxon>unclassified sequences</taxon>
        <taxon>metagenomes</taxon>
        <taxon>ecological metagenomes</taxon>
    </lineage>
</organism>
<dbReference type="Gene3D" id="3.40.50.2000">
    <property type="entry name" value="Glycogen Phosphorylase B"/>
    <property type="match status" value="2"/>
</dbReference>
<proteinExistence type="predicted"/>
<feature type="domain" description="Glycosyl transferase family 1" evidence="1">
    <location>
        <begin position="197"/>
        <end position="353"/>
    </location>
</feature>
<feature type="domain" description="Glycosyltransferase subfamily 4-like N-terminal" evidence="2">
    <location>
        <begin position="36"/>
        <end position="195"/>
    </location>
</feature>
<dbReference type="InterPro" id="IPR050194">
    <property type="entry name" value="Glycosyltransferase_grp1"/>
</dbReference>
<dbReference type="AlphaFoldDB" id="A0A6J7DPK8"/>
<evidence type="ECO:0000313" key="3">
    <source>
        <dbReference type="EMBL" id="CAB4871448.1"/>
    </source>
</evidence>
<dbReference type="PANTHER" id="PTHR45947">
    <property type="entry name" value="SULFOQUINOVOSYL TRANSFERASE SQD2"/>
    <property type="match status" value="1"/>
</dbReference>
<dbReference type="InterPro" id="IPR028098">
    <property type="entry name" value="Glyco_trans_4-like_N"/>
</dbReference>
<dbReference type="CDD" id="cd03801">
    <property type="entry name" value="GT4_PimA-like"/>
    <property type="match status" value="1"/>
</dbReference>